<evidence type="ECO:0000313" key="1">
    <source>
        <dbReference type="EMBL" id="OCT82880.1"/>
    </source>
</evidence>
<dbReference type="EMBL" id="CM004473">
    <property type="protein sequence ID" value="OCT82880.1"/>
    <property type="molecule type" value="Genomic_DNA"/>
</dbReference>
<dbReference type="AlphaFoldDB" id="A0A974HM30"/>
<proteinExistence type="predicted"/>
<sequence length="82" mass="9436">MREHINSIKSGSETTVVARHFKECNNSNIRRLKVQGIEHVTIGPWGGSLQAKLLRTEVKWIHRLHTRQPQGLNSIFDISCYI</sequence>
<accession>A0A974HM30</accession>
<protein>
    <submittedName>
        <fullName evidence="1">Uncharacterized protein</fullName>
    </submittedName>
</protein>
<name>A0A974HM30_XENLA</name>
<organism evidence="1 2">
    <name type="scientific">Xenopus laevis</name>
    <name type="common">African clawed frog</name>
    <dbReference type="NCBI Taxonomy" id="8355"/>
    <lineage>
        <taxon>Eukaryota</taxon>
        <taxon>Metazoa</taxon>
        <taxon>Chordata</taxon>
        <taxon>Craniata</taxon>
        <taxon>Vertebrata</taxon>
        <taxon>Euteleostomi</taxon>
        <taxon>Amphibia</taxon>
        <taxon>Batrachia</taxon>
        <taxon>Anura</taxon>
        <taxon>Pipoidea</taxon>
        <taxon>Pipidae</taxon>
        <taxon>Xenopodinae</taxon>
        <taxon>Xenopus</taxon>
        <taxon>Xenopus</taxon>
    </lineage>
</organism>
<evidence type="ECO:0000313" key="2">
    <source>
        <dbReference type="Proteomes" id="UP000694892"/>
    </source>
</evidence>
<reference evidence="2" key="1">
    <citation type="journal article" date="2016" name="Nature">
        <title>Genome evolution in the allotetraploid frog Xenopus laevis.</title>
        <authorList>
            <person name="Session A.M."/>
            <person name="Uno Y."/>
            <person name="Kwon T."/>
            <person name="Chapman J.A."/>
            <person name="Toyoda A."/>
            <person name="Takahashi S."/>
            <person name="Fukui A."/>
            <person name="Hikosaka A."/>
            <person name="Suzuki A."/>
            <person name="Kondo M."/>
            <person name="van Heeringen S.J."/>
            <person name="Quigley I."/>
            <person name="Heinz S."/>
            <person name="Ogino H."/>
            <person name="Ochi H."/>
            <person name="Hellsten U."/>
            <person name="Lyons J.B."/>
            <person name="Simakov O."/>
            <person name="Putnam N."/>
            <person name="Stites J."/>
            <person name="Kuroki Y."/>
            <person name="Tanaka T."/>
            <person name="Michiue T."/>
            <person name="Watanabe M."/>
            <person name="Bogdanovic O."/>
            <person name="Lister R."/>
            <person name="Georgiou G."/>
            <person name="Paranjpe S.S."/>
            <person name="van Kruijsbergen I."/>
            <person name="Shu S."/>
            <person name="Carlson J."/>
            <person name="Kinoshita T."/>
            <person name="Ohta Y."/>
            <person name="Mawaribuchi S."/>
            <person name="Jenkins J."/>
            <person name="Grimwood J."/>
            <person name="Schmutz J."/>
            <person name="Mitros T."/>
            <person name="Mozaffari S.V."/>
            <person name="Suzuki Y."/>
            <person name="Haramoto Y."/>
            <person name="Yamamoto T.S."/>
            <person name="Takagi C."/>
            <person name="Heald R."/>
            <person name="Miller K."/>
            <person name="Haudenschild C."/>
            <person name="Kitzman J."/>
            <person name="Nakayama T."/>
            <person name="Izutsu Y."/>
            <person name="Robert J."/>
            <person name="Fortriede J."/>
            <person name="Burns K."/>
            <person name="Lotay V."/>
            <person name="Karimi K."/>
            <person name="Yasuoka Y."/>
            <person name="Dichmann D.S."/>
            <person name="Flajnik M.F."/>
            <person name="Houston D.W."/>
            <person name="Shendure J."/>
            <person name="DuPasquier L."/>
            <person name="Vize P.D."/>
            <person name="Zorn A.M."/>
            <person name="Ito M."/>
            <person name="Marcotte E.M."/>
            <person name="Wallingford J.B."/>
            <person name="Ito Y."/>
            <person name="Asashima M."/>
            <person name="Ueno N."/>
            <person name="Matsuda Y."/>
            <person name="Veenstra G.J."/>
            <person name="Fujiyama A."/>
            <person name="Harland R.M."/>
            <person name="Taira M."/>
            <person name="Rokhsar D.S."/>
        </authorList>
    </citation>
    <scope>NUCLEOTIDE SEQUENCE [LARGE SCALE GENOMIC DNA]</scope>
    <source>
        <strain evidence="2">J</strain>
    </source>
</reference>
<dbReference type="Proteomes" id="UP000694892">
    <property type="component" value="Chromosome 4S"/>
</dbReference>
<gene>
    <name evidence="1" type="ORF">XELAEV_18025415mg</name>
</gene>